<keyword evidence="4" id="KW-1185">Reference proteome</keyword>
<feature type="compositionally biased region" description="Basic and acidic residues" evidence="1">
    <location>
        <begin position="392"/>
        <end position="414"/>
    </location>
</feature>
<reference evidence="3" key="1">
    <citation type="submission" date="2021-05" db="EMBL/GenBank/DDBJ databases">
        <title>Comparative genomics of three Colletotrichum scovillei strains and genetic complementation revealed genes involved fungal growth and virulence on chili pepper.</title>
        <authorList>
            <person name="Hsieh D.-K."/>
            <person name="Chuang S.-C."/>
            <person name="Chen C.-Y."/>
            <person name="Chao Y.-T."/>
            <person name="Lu M.-Y.J."/>
            <person name="Lee M.-H."/>
            <person name="Shih M.-C."/>
        </authorList>
    </citation>
    <scope>NUCLEOTIDE SEQUENCE</scope>
    <source>
        <strain evidence="3">Coll-153</strain>
    </source>
</reference>
<dbReference type="Proteomes" id="UP000699042">
    <property type="component" value="Unassembled WGS sequence"/>
</dbReference>
<gene>
    <name evidence="3" type="ORF">JMJ77_003058</name>
</gene>
<sequence>MTSKATEGITTSDTFSTQAAMTYFYGVYINRVHLDRVDFDRACLYGVCSDRVYLDRVYSDRVYLYGVYSDRVYLDRVYSDRVYLDRVYSNRVYSDRVYSDRIYLDRVCLDRTRAIKNLSINSDSNQVTIRANIDTESECTAETPKNNVLKTIDLDADPYAAFTSTEKETLESFEENLRDKRLEISCKLGFRLPIFHASLVSVTFKRTLGQVVMGGSDATGRTETLIRITGLRDRRQMSSFHDVLTMKKYRSLYEPLNLCYHKDRVLRMALEASCAIRDPAQTLTLCGCTIIIQTPGQDPRTSTLGGLLTVRGKFYALTTSHMPDDDDGFSEDASDYESDDDIGSLFFFDKNDDLEDERSNSVTPFEFDDGTGKKDKTAVQLPKTASLDVDIGKSEATTREESVPRLSPEGKESRTAGLGASPMKSGVAATTHIITKSSSQKKGFLNLIEGDNLKSGDDWLLVPVGTNFLFPNRLPAGVQKPATWQNHFIESFCPDLGKLFVDENDPNKPPSQRTVWAIAGMGGLIRSSLCPNPSFILSNGCEKSSKVWMVEAEAPSQGFQAGDSGSWIVDDKTRRVLGILVARVGGVGYMTSFASVRQDIISTLRIKQKSIQLASRMDPLIRGRGGGQVLLSDSQFRPQLRQASPGQVLIEQALVEQAPDMRSWGQWLSDGTAATLDIVRHPIDLGFSKAWAVLFTAIVYVIALSIIQGPWESWNSLQLALALPGCVLLFWVSSELRSGQEPQNRPSQDVLVWRRRAFCTWLWISLGAGILVGCGNQILRPTIPEDTRSEDEKTRDWNKGLEYLKDFMDYLSASLSTFRNDLEDLQRALQDGDVRAILAKLREMFSRRLPRVKRSNKVI</sequence>
<feature type="transmembrane region" description="Helical" evidence="2">
    <location>
        <begin position="717"/>
        <end position="736"/>
    </location>
</feature>
<evidence type="ECO:0000313" key="3">
    <source>
        <dbReference type="EMBL" id="KAG7043352.1"/>
    </source>
</evidence>
<keyword evidence="2" id="KW-0812">Transmembrane</keyword>
<evidence type="ECO:0000256" key="1">
    <source>
        <dbReference type="SAM" id="MobiDB-lite"/>
    </source>
</evidence>
<accession>A0A9P7QUE3</accession>
<keyword evidence="2" id="KW-1133">Transmembrane helix</keyword>
<feature type="region of interest" description="Disordered" evidence="1">
    <location>
        <begin position="392"/>
        <end position="423"/>
    </location>
</feature>
<feature type="transmembrane region" description="Helical" evidence="2">
    <location>
        <begin position="690"/>
        <end position="711"/>
    </location>
</feature>
<feature type="transmembrane region" description="Helical" evidence="2">
    <location>
        <begin position="757"/>
        <end position="779"/>
    </location>
</feature>
<evidence type="ECO:0000256" key="2">
    <source>
        <dbReference type="SAM" id="Phobius"/>
    </source>
</evidence>
<dbReference type="AlphaFoldDB" id="A0A9P7QUE3"/>
<feature type="region of interest" description="Disordered" evidence="1">
    <location>
        <begin position="356"/>
        <end position="378"/>
    </location>
</feature>
<keyword evidence="2" id="KW-0472">Membrane</keyword>
<proteinExistence type="predicted"/>
<comment type="caution">
    <text evidence="3">The sequence shown here is derived from an EMBL/GenBank/DDBJ whole genome shotgun (WGS) entry which is preliminary data.</text>
</comment>
<dbReference type="EMBL" id="JAESDN010000012">
    <property type="protein sequence ID" value="KAG7043352.1"/>
    <property type="molecule type" value="Genomic_DNA"/>
</dbReference>
<name>A0A9P7QUE3_9PEZI</name>
<evidence type="ECO:0000313" key="4">
    <source>
        <dbReference type="Proteomes" id="UP000699042"/>
    </source>
</evidence>
<protein>
    <submittedName>
        <fullName evidence="3">Salivary glue protein Sgs-3-like</fullName>
    </submittedName>
</protein>
<organism evidence="3 4">
    <name type="scientific">Colletotrichum scovillei</name>
    <dbReference type="NCBI Taxonomy" id="1209932"/>
    <lineage>
        <taxon>Eukaryota</taxon>
        <taxon>Fungi</taxon>
        <taxon>Dikarya</taxon>
        <taxon>Ascomycota</taxon>
        <taxon>Pezizomycotina</taxon>
        <taxon>Sordariomycetes</taxon>
        <taxon>Hypocreomycetidae</taxon>
        <taxon>Glomerellales</taxon>
        <taxon>Glomerellaceae</taxon>
        <taxon>Colletotrichum</taxon>
        <taxon>Colletotrichum acutatum species complex</taxon>
    </lineage>
</organism>